<dbReference type="Gene3D" id="1.20.120.530">
    <property type="entry name" value="GntR ligand-binding domain-like"/>
    <property type="match status" value="1"/>
</dbReference>
<dbReference type="GO" id="GO:0003677">
    <property type="term" value="F:DNA binding"/>
    <property type="evidence" value="ECO:0007669"/>
    <property type="project" value="UniProtKB-KW"/>
</dbReference>
<proteinExistence type="predicted"/>
<dbReference type="PANTHER" id="PTHR43537:SF24">
    <property type="entry name" value="GLUCONATE OPERON TRANSCRIPTIONAL REPRESSOR"/>
    <property type="match status" value="1"/>
</dbReference>
<gene>
    <name evidence="4" type="ORF">SCLAV_5384</name>
</gene>
<dbReference type="KEGG" id="sclf:BB341_01590"/>
<dbReference type="STRING" id="1901.BB341_01590"/>
<dbReference type="SMART" id="SM00345">
    <property type="entry name" value="HTH_GNTR"/>
    <property type="match status" value="1"/>
</dbReference>
<dbReference type="PROSITE" id="PS50949">
    <property type="entry name" value="HTH_GNTR"/>
    <property type="match status" value="1"/>
</dbReference>
<dbReference type="GeneID" id="93728214"/>
<sequence>MTRAARTPSSTSNSAGVIAERLRSSIRNGGLLPGTHLVQEKLATELEVSRIPLREALHTLAAEGLIEVVPQRGMLVAELSHGEIAELFELRLQLEPYLSEEIVRGCRDRDIDALQELADEMRRQGADATVRASLNYEFHQRVYALSERRLTLRFIDQLLHLVEPYSRRWVRSGHDLERIDDEHQQMVDALRNRDAAALRRAITAHVEGGRDHVMAAQRKS</sequence>
<dbReference type="CDD" id="cd07377">
    <property type="entry name" value="WHTH_GntR"/>
    <property type="match status" value="1"/>
</dbReference>
<dbReference type="Gene3D" id="1.10.10.10">
    <property type="entry name" value="Winged helix-like DNA-binding domain superfamily/Winged helix DNA-binding domain"/>
    <property type="match status" value="1"/>
</dbReference>
<evidence type="ECO:0000256" key="1">
    <source>
        <dbReference type="ARBA" id="ARBA00023015"/>
    </source>
</evidence>
<accession>B5GYG9</accession>
<dbReference type="PANTHER" id="PTHR43537">
    <property type="entry name" value="TRANSCRIPTIONAL REGULATOR, GNTR FAMILY"/>
    <property type="match status" value="1"/>
</dbReference>
<organism evidence="4 5">
    <name type="scientific">Streptomyces clavuligerus</name>
    <dbReference type="NCBI Taxonomy" id="1901"/>
    <lineage>
        <taxon>Bacteria</taxon>
        <taxon>Bacillati</taxon>
        <taxon>Actinomycetota</taxon>
        <taxon>Actinomycetes</taxon>
        <taxon>Kitasatosporales</taxon>
        <taxon>Streptomycetaceae</taxon>
        <taxon>Streptomyces</taxon>
    </lineage>
</organism>
<dbReference type="EMBL" id="CM000913">
    <property type="protein sequence ID" value="EFG10451.1"/>
    <property type="molecule type" value="Genomic_DNA"/>
</dbReference>
<evidence type="ECO:0000256" key="3">
    <source>
        <dbReference type="ARBA" id="ARBA00023163"/>
    </source>
</evidence>
<keyword evidence="5" id="KW-1185">Reference proteome</keyword>
<evidence type="ECO:0000256" key="2">
    <source>
        <dbReference type="ARBA" id="ARBA00023125"/>
    </source>
</evidence>
<dbReference type="SMART" id="SM00895">
    <property type="entry name" value="FCD"/>
    <property type="match status" value="1"/>
</dbReference>
<dbReference type="InterPro" id="IPR000524">
    <property type="entry name" value="Tscrpt_reg_HTH_GntR"/>
</dbReference>
<dbReference type="InterPro" id="IPR036388">
    <property type="entry name" value="WH-like_DNA-bd_sf"/>
</dbReference>
<keyword evidence="3" id="KW-0804">Transcription</keyword>
<name>B5GYG9_STRCL</name>
<evidence type="ECO:0000313" key="4">
    <source>
        <dbReference type="EMBL" id="EFG10451.1"/>
    </source>
</evidence>
<dbReference type="SUPFAM" id="SSF48008">
    <property type="entry name" value="GntR ligand-binding domain-like"/>
    <property type="match status" value="1"/>
</dbReference>
<dbReference type="InterPro" id="IPR036390">
    <property type="entry name" value="WH_DNA-bd_sf"/>
</dbReference>
<dbReference type="Pfam" id="PF00392">
    <property type="entry name" value="GntR"/>
    <property type="match status" value="1"/>
</dbReference>
<dbReference type="eggNOG" id="COG1802">
    <property type="taxonomic scope" value="Bacteria"/>
</dbReference>
<dbReference type="OrthoDB" id="5182935at2"/>
<dbReference type="RefSeq" id="WP_003956985.1">
    <property type="nucleotide sequence ID" value="NZ_CM000913.1"/>
</dbReference>
<dbReference type="GO" id="GO:0003700">
    <property type="term" value="F:DNA-binding transcription factor activity"/>
    <property type="evidence" value="ECO:0007669"/>
    <property type="project" value="InterPro"/>
</dbReference>
<evidence type="ECO:0000313" key="5">
    <source>
        <dbReference type="Proteomes" id="UP000002357"/>
    </source>
</evidence>
<dbReference type="AlphaFoldDB" id="B5GYG9"/>
<protein>
    <submittedName>
        <fullName evidence="4">GntR family transcriptional regulator</fullName>
    </submittedName>
</protein>
<dbReference type="SUPFAM" id="SSF46785">
    <property type="entry name" value="Winged helix' DNA-binding domain"/>
    <property type="match status" value="1"/>
</dbReference>
<dbReference type="Pfam" id="PF07729">
    <property type="entry name" value="FCD"/>
    <property type="match status" value="1"/>
</dbReference>
<dbReference type="InterPro" id="IPR008920">
    <property type="entry name" value="TF_FadR/GntR_C"/>
</dbReference>
<dbReference type="InterPro" id="IPR011711">
    <property type="entry name" value="GntR_C"/>
</dbReference>
<keyword evidence="2" id="KW-0238">DNA-binding</keyword>
<reference evidence="4 5" key="1">
    <citation type="journal article" date="2010" name="Genome Biol. Evol.">
        <title>The sequence of a 1.8-mb bacterial linear plasmid reveals a rich evolutionary reservoir of secondary metabolic pathways.</title>
        <authorList>
            <person name="Medema M.H."/>
            <person name="Trefzer A."/>
            <person name="Kovalchuk A."/>
            <person name="van den Berg M."/>
            <person name="Mueller U."/>
            <person name="Heijne W."/>
            <person name="Wu L."/>
            <person name="Alam M.T."/>
            <person name="Ronning C.M."/>
            <person name="Nierman W.C."/>
            <person name="Bovenberg R.A.L."/>
            <person name="Breitling R."/>
            <person name="Takano E."/>
        </authorList>
    </citation>
    <scope>NUCLEOTIDE SEQUENCE [LARGE SCALE GENOMIC DNA]</scope>
    <source>
        <strain evidence="5">ATCC 27064 / DSM 738 / JCM 4710 / NBRC 13307 / NCIMB 12785 / NRRL 3585 / VKM Ac-602</strain>
    </source>
</reference>
<dbReference type="Proteomes" id="UP000002357">
    <property type="component" value="Chromosome"/>
</dbReference>
<keyword evidence="1" id="KW-0805">Transcription regulation</keyword>